<proteinExistence type="predicted"/>
<comment type="caution">
    <text evidence="2">The sequence shown here is derived from an EMBL/GenBank/DDBJ whole genome shotgun (WGS) entry which is preliminary data.</text>
</comment>
<gene>
    <name evidence="2" type="ORF">F9K24_05990</name>
</gene>
<protein>
    <submittedName>
        <fullName evidence="2">Cyclic nucleotide-binding domain-containing protein</fullName>
    </submittedName>
</protein>
<name>A0A833LY88_9LEPT</name>
<evidence type="ECO:0000313" key="2">
    <source>
        <dbReference type="EMBL" id="KAB2934016.1"/>
    </source>
</evidence>
<evidence type="ECO:0000313" key="3">
    <source>
        <dbReference type="Proteomes" id="UP000460298"/>
    </source>
</evidence>
<organism evidence="2 3">
    <name type="scientific">Leptonema illini</name>
    <dbReference type="NCBI Taxonomy" id="183"/>
    <lineage>
        <taxon>Bacteria</taxon>
        <taxon>Pseudomonadati</taxon>
        <taxon>Spirochaetota</taxon>
        <taxon>Spirochaetia</taxon>
        <taxon>Leptospirales</taxon>
        <taxon>Leptospiraceae</taxon>
        <taxon>Leptonema</taxon>
    </lineage>
</organism>
<dbReference type="SUPFAM" id="SSF51206">
    <property type="entry name" value="cAMP-binding domain-like"/>
    <property type="match status" value="1"/>
</dbReference>
<dbReference type="InterPro" id="IPR018490">
    <property type="entry name" value="cNMP-bd_dom_sf"/>
</dbReference>
<dbReference type="AlphaFoldDB" id="A0A833LY88"/>
<dbReference type="CDD" id="cd00038">
    <property type="entry name" value="CAP_ED"/>
    <property type="match status" value="1"/>
</dbReference>
<reference evidence="2 3" key="1">
    <citation type="submission" date="2019-10" db="EMBL/GenBank/DDBJ databases">
        <title>Extracellular Electron Transfer in a Candidatus Methanoperedens spp. Enrichment Culture.</title>
        <authorList>
            <person name="Berger S."/>
            <person name="Rangel Shaw D."/>
            <person name="Berben T."/>
            <person name="In 'T Zandt M."/>
            <person name="Frank J."/>
            <person name="Reimann J."/>
            <person name="Jetten M.S.M."/>
            <person name="Welte C.U."/>
        </authorList>
    </citation>
    <scope>NUCLEOTIDE SEQUENCE [LARGE SCALE GENOMIC DNA]</scope>
    <source>
        <strain evidence="2">SB12</strain>
    </source>
</reference>
<dbReference type="InterPro" id="IPR000595">
    <property type="entry name" value="cNMP-bd_dom"/>
</dbReference>
<dbReference type="Proteomes" id="UP000460298">
    <property type="component" value="Unassembled WGS sequence"/>
</dbReference>
<dbReference type="RefSeq" id="WP_002770624.1">
    <property type="nucleotide sequence ID" value="NZ_JQDG01000020.1"/>
</dbReference>
<dbReference type="Gene3D" id="2.60.120.10">
    <property type="entry name" value="Jelly Rolls"/>
    <property type="match status" value="1"/>
</dbReference>
<accession>A0A833LY88</accession>
<dbReference type="PROSITE" id="PS50042">
    <property type="entry name" value="CNMP_BINDING_3"/>
    <property type="match status" value="1"/>
</dbReference>
<sequence length="131" mass="15052">MESTGMKLFEELGHPLSFKKGDYVYKQGQLLDDLRVYYILDGEVTLRRKYTALKSDELHYKTGEMFGILEVYLGKARITEAQCMTDVRLLAFNRVGVEKLMSSEMSVSLSIIRSLSSILRKVNRHIKELPA</sequence>
<feature type="domain" description="Cyclic nucleotide-binding" evidence="1">
    <location>
        <begin position="18"/>
        <end position="101"/>
    </location>
</feature>
<dbReference type="OrthoDB" id="6881322at2"/>
<evidence type="ECO:0000259" key="1">
    <source>
        <dbReference type="PROSITE" id="PS50042"/>
    </source>
</evidence>
<dbReference type="Pfam" id="PF00027">
    <property type="entry name" value="cNMP_binding"/>
    <property type="match status" value="1"/>
</dbReference>
<dbReference type="InterPro" id="IPR014710">
    <property type="entry name" value="RmlC-like_jellyroll"/>
</dbReference>
<dbReference type="EMBL" id="WBUI01000004">
    <property type="protein sequence ID" value="KAB2934016.1"/>
    <property type="molecule type" value="Genomic_DNA"/>
</dbReference>